<reference evidence="1" key="1">
    <citation type="journal article" date="2014" name="Int. J. Syst. Evol. Microbiol.">
        <title>Complete genome sequence of Corynebacterium casei LMG S-19264T (=DSM 44701T), isolated from a smear-ripened cheese.</title>
        <authorList>
            <consortium name="US DOE Joint Genome Institute (JGI-PGF)"/>
            <person name="Walter F."/>
            <person name="Albersmeier A."/>
            <person name="Kalinowski J."/>
            <person name="Ruckert C."/>
        </authorList>
    </citation>
    <scope>NUCLEOTIDE SEQUENCE</scope>
    <source>
        <strain evidence="1">CGMCC 1.15360</strain>
    </source>
</reference>
<dbReference type="Pfam" id="PF12686">
    <property type="entry name" value="DUF3800"/>
    <property type="match status" value="1"/>
</dbReference>
<sequence>MAAQYIIYCDESDSKGRFYSHFYGGALIEASKQQALHAELQEVKDRLGIREKEIKWQRITQPYADKYIEFVNAIFDIVKRGDIKFRIMFTQNRHVRFLDEYQVDNEYFLLYYQFIKHAFGLEYAGDKDGASINVLLDDIPHNREKFDQFKEYLASLSTNPRWRRAGVNIPYEAIADVDSKRHNVLQALDVVLGGIQSRLNEKHTRPIPPAKRRAKRAVAKERVYKAIKDRIFELYPHFNVGISTGEKNGSRDRFDGPYRHWLFIPNGSIKDETRTKKAAGLRK</sequence>
<comment type="caution">
    <text evidence="1">The sequence shown here is derived from an EMBL/GenBank/DDBJ whole genome shotgun (WGS) entry which is preliminary data.</text>
</comment>
<organism evidence="1 2">
    <name type="scientific">Croceicoccus mobilis</name>
    <dbReference type="NCBI Taxonomy" id="1703339"/>
    <lineage>
        <taxon>Bacteria</taxon>
        <taxon>Pseudomonadati</taxon>
        <taxon>Pseudomonadota</taxon>
        <taxon>Alphaproteobacteria</taxon>
        <taxon>Sphingomonadales</taxon>
        <taxon>Erythrobacteraceae</taxon>
        <taxon>Croceicoccus</taxon>
    </lineage>
</organism>
<evidence type="ECO:0008006" key="3">
    <source>
        <dbReference type="Google" id="ProtNLM"/>
    </source>
</evidence>
<dbReference type="EMBL" id="BMIP01000007">
    <property type="protein sequence ID" value="GGD78525.1"/>
    <property type="molecule type" value="Genomic_DNA"/>
</dbReference>
<keyword evidence="2" id="KW-1185">Reference proteome</keyword>
<proteinExistence type="predicted"/>
<protein>
    <recommendedName>
        <fullName evidence="3">DUF3800 domain-containing protein</fullName>
    </recommendedName>
</protein>
<gene>
    <name evidence="1" type="ORF">GCM10010990_30470</name>
</gene>
<dbReference type="RefSeq" id="WP_066768503.1">
    <property type="nucleotide sequence ID" value="NZ_BMIP01000007.1"/>
</dbReference>
<dbReference type="Proteomes" id="UP000612349">
    <property type="component" value="Unassembled WGS sequence"/>
</dbReference>
<accession>A0A917DX58</accession>
<evidence type="ECO:0000313" key="1">
    <source>
        <dbReference type="EMBL" id="GGD78525.1"/>
    </source>
</evidence>
<evidence type="ECO:0000313" key="2">
    <source>
        <dbReference type="Proteomes" id="UP000612349"/>
    </source>
</evidence>
<dbReference type="AlphaFoldDB" id="A0A917DX58"/>
<name>A0A917DX58_9SPHN</name>
<dbReference type="InterPro" id="IPR024524">
    <property type="entry name" value="DUF3800"/>
</dbReference>
<dbReference type="OrthoDB" id="248333at2"/>
<reference evidence="1" key="2">
    <citation type="submission" date="2020-09" db="EMBL/GenBank/DDBJ databases">
        <authorList>
            <person name="Sun Q."/>
            <person name="Zhou Y."/>
        </authorList>
    </citation>
    <scope>NUCLEOTIDE SEQUENCE</scope>
    <source>
        <strain evidence="1">CGMCC 1.15360</strain>
    </source>
</reference>